<dbReference type="InterPro" id="IPR036055">
    <property type="entry name" value="LDL_receptor-like_sf"/>
</dbReference>
<dbReference type="EMBL" id="WJQU01000004">
    <property type="protein sequence ID" value="KAJ6635095.1"/>
    <property type="molecule type" value="Genomic_DNA"/>
</dbReference>
<dbReference type="PANTHER" id="PTHR45712:SF22">
    <property type="entry name" value="INSULIN-LIKE GROWTH FACTOR-BINDING PROTEIN COMPLEX ACID LABILE SUBUNIT"/>
    <property type="match status" value="1"/>
</dbReference>
<dbReference type="Pfam" id="PF13855">
    <property type="entry name" value="LRR_8"/>
    <property type="match status" value="2"/>
</dbReference>
<evidence type="ECO:0000256" key="4">
    <source>
        <dbReference type="PROSITE-ProRule" id="PRU00124"/>
    </source>
</evidence>
<dbReference type="InterPro" id="IPR002172">
    <property type="entry name" value="LDrepeatLR_classA_rpt"/>
</dbReference>
<accession>A0A9Q0RUX3</accession>
<evidence type="ECO:0000313" key="5">
    <source>
        <dbReference type="EMBL" id="KAJ6635095.1"/>
    </source>
</evidence>
<name>A0A9Q0RUX3_9DIPT</name>
<evidence type="ECO:0000256" key="3">
    <source>
        <dbReference type="ARBA" id="ARBA00023157"/>
    </source>
</evidence>
<keyword evidence="6" id="KW-1185">Reference proteome</keyword>
<organism evidence="5 6">
    <name type="scientific">Pseudolycoriella hygida</name>
    <dbReference type="NCBI Taxonomy" id="35572"/>
    <lineage>
        <taxon>Eukaryota</taxon>
        <taxon>Metazoa</taxon>
        <taxon>Ecdysozoa</taxon>
        <taxon>Arthropoda</taxon>
        <taxon>Hexapoda</taxon>
        <taxon>Insecta</taxon>
        <taxon>Pterygota</taxon>
        <taxon>Neoptera</taxon>
        <taxon>Endopterygota</taxon>
        <taxon>Diptera</taxon>
        <taxon>Nematocera</taxon>
        <taxon>Sciaroidea</taxon>
        <taxon>Sciaridae</taxon>
        <taxon>Pseudolycoriella</taxon>
    </lineage>
</organism>
<dbReference type="CDD" id="cd00112">
    <property type="entry name" value="LDLa"/>
    <property type="match status" value="1"/>
</dbReference>
<dbReference type="InterPro" id="IPR050333">
    <property type="entry name" value="SLRP"/>
</dbReference>
<feature type="non-terminal residue" evidence="5">
    <location>
        <position position="1"/>
    </location>
</feature>
<evidence type="ECO:0000313" key="6">
    <source>
        <dbReference type="Proteomes" id="UP001151699"/>
    </source>
</evidence>
<dbReference type="PROSITE" id="PS50068">
    <property type="entry name" value="LDLRA_2"/>
    <property type="match status" value="1"/>
</dbReference>
<dbReference type="PROSITE" id="PS01209">
    <property type="entry name" value="LDLRA_1"/>
    <property type="match status" value="1"/>
</dbReference>
<dbReference type="Proteomes" id="UP001151699">
    <property type="component" value="Chromosome C"/>
</dbReference>
<proteinExistence type="predicted"/>
<keyword evidence="1" id="KW-0433">Leucine-rich repeat</keyword>
<keyword evidence="3 4" id="KW-1015">Disulfide bond</keyword>
<comment type="caution">
    <text evidence="5">The sequence shown here is derived from an EMBL/GenBank/DDBJ whole genome shotgun (WGS) entry which is preliminary data.</text>
</comment>
<gene>
    <name evidence="5" type="primary">Rxfp2</name>
    <name evidence="5" type="ORF">Bhyg_13678</name>
</gene>
<reference evidence="5" key="1">
    <citation type="submission" date="2022-07" db="EMBL/GenBank/DDBJ databases">
        <authorList>
            <person name="Trinca V."/>
            <person name="Uliana J.V.C."/>
            <person name="Torres T.T."/>
            <person name="Ward R.J."/>
            <person name="Monesi N."/>
        </authorList>
    </citation>
    <scope>NUCLEOTIDE SEQUENCE</scope>
    <source>
        <strain evidence="5">HSMRA1968</strain>
        <tissue evidence="5">Whole embryos</tissue>
    </source>
</reference>
<dbReference type="OrthoDB" id="2101615at2759"/>
<dbReference type="AlphaFoldDB" id="A0A9Q0RUX3"/>
<dbReference type="SMART" id="SM00192">
    <property type="entry name" value="LDLa"/>
    <property type="match status" value="1"/>
</dbReference>
<sequence length="323" mass="36888">NSNLYELSFALTNDGKDIISNSETGCPLGYFECNDTTLNLCLAQRKMCDAVVDCDDGTDEMNCDDPLKNLFFDHAFRKNPAAQSDDLDLGECDKHFFDALPEVELLILKHCSIREIFSDAFRVLSNIDLHTIFFNQNQITNLPERFFPPGNRLEKLILEGNSIVELQSSSFANLIHLVELDLRDNCIVTFNAETFEQMPKLEILNLNINRIKALTTNMVPQMRNLHTLNFEQNHIEFIENDALVLSALENLYLQNNKLKQLTNGTFSNLPKLKCLFLNNNEIQTIQLASFQGIENLTSLDLNKNPFLTVRPITFSHLTKLEHV</sequence>
<dbReference type="InterPro" id="IPR023415">
    <property type="entry name" value="LDLR_class-A_CS"/>
</dbReference>
<evidence type="ECO:0000256" key="1">
    <source>
        <dbReference type="ARBA" id="ARBA00022614"/>
    </source>
</evidence>
<dbReference type="InterPro" id="IPR001611">
    <property type="entry name" value="Leu-rich_rpt"/>
</dbReference>
<dbReference type="Gene3D" id="4.10.400.10">
    <property type="entry name" value="Low-density Lipoprotein Receptor"/>
    <property type="match status" value="1"/>
</dbReference>
<feature type="non-terminal residue" evidence="5">
    <location>
        <position position="323"/>
    </location>
</feature>
<dbReference type="SUPFAM" id="SSF52058">
    <property type="entry name" value="L domain-like"/>
    <property type="match status" value="1"/>
</dbReference>
<dbReference type="SMART" id="SM00369">
    <property type="entry name" value="LRR_TYP"/>
    <property type="match status" value="9"/>
</dbReference>
<dbReference type="SUPFAM" id="SSF57424">
    <property type="entry name" value="LDL receptor-like module"/>
    <property type="match status" value="1"/>
</dbReference>
<dbReference type="InterPro" id="IPR032675">
    <property type="entry name" value="LRR_dom_sf"/>
</dbReference>
<dbReference type="InterPro" id="IPR003591">
    <property type="entry name" value="Leu-rich_rpt_typical-subtyp"/>
</dbReference>
<dbReference type="Pfam" id="PF00057">
    <property type="entry name" value="Ldl_recept_a"/>
    <property type="match status" value="1"/>
</dbReference>
<feature type="disulfide bond" evidence="4">
    <location>
        <begin position="48"/>
        <end position="63"/>
    </location>
</feature>
<evidence type="ECO:0000256" key="2">
    <source>
        <dbReference type="ARBA" id="ARBA00022737"/>
    </source>
</evidence>
<keyword evidence="5" id="KW-0675">Receptor</keyword>
<keyword evidence="2" id="KW-0677">Repeat</keyword>
<dbReference type="PANTHER" id="PTHR45712">
    <property type="entry name" value="AGAP008170-PA"/>
    <property type="match status" value="1"/>
</dbReference>
<comment type="caution">
    <text evidence="4">Lacks conserved residue(s) required for the propagation of feature annotation.</text>
</comment>
<dbReference type="PROSITE" id="PS51450">
    <property type="entry name" value="LRR"/>
    <property type="match status" value="1"/>
</dbReference>
<protein>
    <submittedName>
        <fullName evidence="5">Relaxin receptor 2</fullName>
    </submittedName>
</protein>
<dbReference type="Gene3D" id="3.80.10.10">
    <property type="entry name" value="Ribonuclease Inhibitor"/>
    <property type="match status" value="2"/>
</dbReference>